<evidence type="ECO:0000313" key="4">
    <source>
        <dbReference type="Proteomes" id="UP000199069"/>
    </source>
</evidence>
<keyword evidence="2" id="KW-0472">Membrane</keyword>
<feature type="region of interest" description="Disordered" evidence="1">
    <location>
        <begin position="1"/>
        <end position="31"/>
    </location>
</feature>
<evidence type="ECO:0000256" key="1">
    <source>
        <dbReference type="SAM" id="MobiDB-lite"/>
    </source>
</evidence>
<dbReference type="AlphaFoldDB" id="A0A0K3CRL5"/>
<keyword evidence="2" id="KW-1133">Transmembrane helix</keyword>
<keyword evidence="2" id="KW-0812">Transmembrane</keyword>
<organism evidence="3 4">
    <name type="scientific">Rhodotorula toruloides</name>
    <name type="common">Yeast</name>
    <name type="synonym">Rhodosporidium toruloides</name>
    <dbReference type="NCBI Taxonomy" id="5286"/>
    <lineage>
        <taxon>Eukaryota</taxon>
        <taxon>Fungi</taxon>
        <taxon>Dikarya</taxon>
        <taxon>Basidiomycota</taxon>
        <taxon>Pucciniomycotina</taxon>
        <taxon>Microbotryomycetes</taxon>
        <taxon>Sporidiobolales</taxon>
        <taxon>Sporidiobolaceae</taxon>
        <taxon>Rhodotorula</taxon>
    </lineage>
</organism>
<feature type="transmembrane region" description="Helical" evidence="2">
    <location>
        <begin position="66"/>
        <end position="99"/>
    </location>
</feature>
<protein>
    <submittedName>
        <fullName evidence="3">FGENESH: predicted gene_16.32 protein</fullName>
    </submittedName>
</protein>
<dbReference type="Proteomes" id="UP000199069">
    <property type="component" value="Unassembled WGS sequence"/>
</dbReference>
<feature type="compositionally biased region" description="Polar residues" evidence="1">
    <location>
        <begin position="1"/>
        <end position="13"/>
    </location>
</feature>
<gene>
    <name evidence="3" type="primary">FGENESH: predicted gene_16.32</name>
    <name evidence="3" type="ORF">BN2166_0070060</name>
</gene>
<dbReference type="EMBL" id="CWKI01000016">
    <property type="protein sequence ID" value="CTR11145.1"/>
    <property type="molecule type" value="Genomic_DNA"/>
</dbReference>
<proteinExistence type="predicted"/>
<sequence>MPSSCSVQTTASSAERRRLPPKCNRDNNSYDSASSGHGIVVGVDVAPGTGSPLLPLPPPSASSFCVSVLIVVVVVVVAIFVVAFVVLALIAAALFAIVVVRFGSAEPSQVAVRSSAKLTCRDCGQVEVGFAGSRRVAGRARRRLFHLRQFPLVPQLPLSPQHRLQFVSAPPPLSFSKVDLTFTSHPAAEAESPVCGLFCRSTCNCEFVVPPRHNLSHSGAGKWYGGGYGDLKGFESAISSRTAPKSSLADFSTEKSASSGSRTGSKGFAGVDVVVVIVIGALQPSLSCKAEDASEPPPDLAIFARAGFPFVSFSSLPPRFFGSGAPAVPFGMLFVSSSAAFTLPAVHPAGLPVSCPTTMYDPNGAPAFLAGSARTLLTPPTSPTRFSTASIISSSDSLTLGTPCTTRLNQDRHRPQQGGAPDSLTLQLAQRSLEGTDLGANPPQSGLGLASKWHRCASAAIEDDGILGGSAWSSAEMVGLEELEQVG</sequence>
<evidence type="ECO:0000313" key="3">
    <source>
        <dbReference type="EMBL" id="CTR11145.1"/>
    </source>
</evidence>
<reference evidence="3 4" key="1">
    <citation type="submission" date="2015-07" db="EMBL/GenBank/DDBJ databases">
        <authorList>
            <person name="Cajimat M.N.B."/>
            <person name="Milazzo M.L."/>
            <person name="Fulhorst C.F."/>
        </authorList>
    </citation>
    <scope>NUCLEOTIDE SEQUENCE [LARGE SCALE GENOMIC DNA]</scope>
    <source>
        <strain evidence="3">Single colony</strain>
    </source>
</reference>
<keyword evidence="4" id="KW-1185">Reference proteome</keyword>
<name>A0A0K3CRL5_RHOTO</name>
<accession>A0A0K3CRL5</accession>
<evidence type="ECO:0000256" key="2">
    <source>
        <dbReference type="SAM" id="Phobius"/>
    </source>
</evidence>